<proteinExistence type="predicted"/>
<gene>
    <name evidence="1" type="ORF">CBR_g48824</name>
</gene>
<evidence type="ECO:0000313" key="2">
    <source>
        <dbReference type="Proteomes" id="UP000265515"/>
    </source>
</evidence>
<organism evidence="1 2">
    <name type="scientific">Chara braunii</name>
    <name type="common">Braun's stonewort</name>
    <dbReference type="NCBI Taxonomy" id="69332"/>
    <lineage>
        <taxon>Eukaryota</taxon>
        <taxon>Viridiplantae</taxon>
        <taxon>Streptophyta</taxon>
        <taxon>Charophyceae</taxon>
        <taxon>Charales</taxon>
        <taxon>Characeae</taxon>
        <taxon>Chara</taxon>
    </lineage>
</organism>
<dbReference type="Proteomes" id="UP000265515">
    <property type="component" value="Unassembled WGS sequence"/>
</dbReference>
<sequence>MSCAIGIVLVVCEGRPQSRRVNKQPVISVVFLFRANEERGQRRSLGTMFAASNGWDVLCVSKMLRNRWMGCEGRTRRVSISVLRTRIPAFVSDGNLCCACLYV</sequence>
<evidence type="ECO:0000313" key="1">
    <source>
        <dbReference type="EMBL" id="GBG89114.1"/>
    </source>
</evidence>
<protein>
    <submittedName>
        <fullName evidence="1">Uncharacterized protein</fullName>
    </submittedName>
</protein>
<reference evidence="1 2" key="1">
    <citation type="journal article" date="2018" name="Cell">
        <title>The Chara Genome: Secondary Complexity and Implications for Plant Terrestrialization.</title>
        <authorList>
            <person name="Nishiyama T."/>
            <person name="Sakayama H."/>
            <person name="Vries J.D."/>
            <person name="Buschmann H."/>
            <person name="Saint-Marcoux D."/>
            <person name="Ullrich K.K."/>
            <person name="Haas F.B."/>
            <person name="Vanderstraeten L."/>
            <person name="Becker D."/>
            <person name="Lang D."/>
            <person name="Vosolsobe S."/>
            <person name="Rombauts S."/>
            <person name="Wilhelmsson P.K.I."/>
            <person name="Janitza P."/>
            <person name="Kern R."/>
            <person name="Heyl A."/>
            <person name="Rumpler F."/>
            <person name="Villalobos L.I.A.C."/>
            <person name="Clay J.M."/>
            <person name="Skokan R."/>
            <person name="Toyoda A."/>
            <person name="Suzuki Y."/>
            <person name="Kagoshima H."/>
            <person name="Schijlen E."/>
            <person name="Tajeshwar N."/>
            <person name="Catarino B."/>
            <person name="Hetherington A.J."/>
            <person name="Saltykova A."/>
            <person name="Bonnot C."/>
            <person name="Breuninger H."/>
            <person name="Symeonidi A."/>
            <person name="Radhakrishnan G.V."/>
            <person name="Van Nieuwerburgh F."/>
            <person name="Deforce D."/>
            <person name="Chang C."/>
            <person name="Karol K.G."/>
            <person name="Hedrich R."/>
            <person name="Ulvskov P."/>
            <person name="Glockner G."/>
            <person name="Delwiche C.F."/>
            <person name="Petrasek J."/>
            <person name="Van de Peer Y."/>
            <person name="Friml J."/>
            <person name="Beilby M."/>
            <person name="Dolan L."/>
            <person name="Kohara Y."/>
            <person name="Sugano S."/>
            <person name="Fujiyama A."/>
            <person name="Delaux P.-M."/>
            <person name="Quint M."/>
            <person name="TheiBen G."/>
            <person name="Hagemann M."/>
            <person name="Harholt J."/>
            <person name="Dunand C."/>
            <person name="Zachgo S."/>
            <person name="Langdale J."/>
            <person name="Maumus F."/>
            <person name="Straeten D.V.D."/>
            <person name="Gould S.B."/>
            <person name="Rensing S.A."/>
        </authorList>
    </citation>
    <scope>NUCLEOTIDE SEQUENCE [LARGE SCALE GENOMIC DNA]</scope>
    <source>
        <strain evidence="1 2">S276</strain>
    </source>
</reference>
<name>A0A388M3G4_CHABU</name>
<comment type="caution">
    <text evidence="1">The sequence shown here is derived from an EMBL/GenBank/DDBJ whole genome shotgun (WGS) entry which is preliminary data.</text>
</comment>
<dbReference type="AlphaFoldDB" id="A0A388M3G4"/>
<accession>A0A388M3G4</accession>
<dbReference type="Gramene" id="GBG89114">
    <property type="protein sequence ID" value="GBG89114"/>
    <property type="gene ID" value="CBR_g48824"/>
</dbReference>
<dbReference type="EMBL" id="BFEA01000716">
    <property type="protein sequence ID" value="GBG89114.1"/>
    <property type="molecule type" value="Genomic_DNA"/>
</dbReference>
<keyword evidence="2" id="KW-1185">Reference proteome</keyword>